<proteinExistence type="predicted"/>
<evidence type="ECO:0000256" key="1">
    <source>
        <dbReference type="SAM" id="SignalP"/>
    </source>
</evidence>
<evidence type="ECO:0008006" key="4">
    <source>
        <dbReference type="Google" id="ProtNLM"/>
    </source>
</evidence>
<accession>A0A1Y3EZ43</accession>
<name>A0A1Y3EZ43_9GAMM</name>
<reference evidence="3" key="1">
    <citation type="submission" date="2020-09" db="EMBL/GenBank/DDBJ databases">
        <title>Clinical and molecular characterization of Acinetobacter seifertii in Taiwan.</title>
        <authorList>
            <person name="Li L.-H."/>
            <person name="Yang Y.-S."/>
            <person name="Sun J.-R."/>
            <person name="Huang T.-W."/>
            <person name="Huang W.-C."/>
            <person name="Wang Y.-C."/>
            <person name="Kuo T.-H."/>
            <person name="Kuo S.-C."/>
            <person name="Chen T.-L."/>
        </authorList>
    </citation>
    <scope>NUCLEOTIDE SEQUENCE [LARGE SCALE GENOMIC DNA]</scope>
    <source>
        <strain evidence="3">AS39</strain>
        <plasmid evidence="3">pAS39-1</plasmid>
    </source>
</reference>
<dbReference type="RefSeq" id="WP_006582498.1">
    <property type="nucleotide sequence ID" value="NZ_APCT01000134.1"/>
</dbReference>
<feature type="signal peptide" evidence="1">
    <location>
        <begin position="1"/>
        <end position="18"/>
    </location>
</feature>
<evidence type="ECO:0000313" key="3">
    <source>
        <dbReference type="Proteomes" id="UP000516666"/>
    </source>
</evidence>
<dbReference type="AlphaFoldDB" id="A0A1Y3EZ43"/>
<dbReference type="Proteomes" id="UP000516666">
    <property type="component" value="Plasmid pAS39-1"/>
</dbReference>
<reference evidence="2 3" key="2">
    <citation type="submission" date="2020-09" db="EMBL/GenBank/DDBJ databases">
        <authorList>
            <person name="Chen F.-J."/>
            <person name="Lee Y.-T."/>
        </authorList>
    </citation>
    <scope>NUCLEOTIDE SEQUENCE [LARGE SCALE GENOMIC DNA]</scope>
    <source>
        <strain evidence="2 3">AS39</strain>
        <plasmid evidence="2 3">pAS39-1</plasmid>
    </source>
</reference>
<feature type="chain" id="PRO_5043151840" description="Spore coat protein U domain-containing protein" evidence="1">
    <location>
        <begin position="19"/>
        <end position="135"/>
    </location>
</feature>
<protein>
    <recommendedName>
        <fullName evidence="4">Spore coat protein U domain-containing protein</fullName>
    </recommendedName>
</protein>
<dbReference type="EMBL" id="CP061647">
    <property type="protein sequence ID" value="QNX74286.1"/>
    <property type="molecule type" value="Genomic_DNA"/>
</dbReference>
<geneLocation type="plasmid" evidence="2 3">
    <name>pAS39-1</name>
</geneLocation>
<keyword evidence="2" id="KW-0614">Plasmid</keyword>
<evidence type="ECO:0000313" key="2">
    <source>
        <dbReference type="EMBL" id="QNX74286.1"/>
    </source>
</evidence>
<gene>
    <name evidence="2" type="ORF">IC776_18700</name>
</gene>
<keyword evidence="1" id="KW-0732">Signal</keyword>
<sequence length="135" mass="15129">MKILLACLVSLGINLAHADQCSMGALTDSQMRLDNYYHSQAATAFNVSCSRAYSIRFSSMNLRNREGESYLSNGPYKVATRMTINGPVENLWNVPLSVNARGKNKYIISVHLEQQPTTRFPAGTYRDVIYVNLSF</sequence>
<organism evidence="2 3">
    <name type="scientific">Acinetobacter seifertii</name>
    <dbReference type="NCBI Taxonomy" id="1530123"/>
    <lineage>
        <taxon>Bacteria</taxon>
        <taxon>Pseudomonadati</taxon>
        <taxon>Pseudomonadota</taxon>
        <taxon>Gammaproteobacteria</taxon>
        <taxon>Moraxellales</taxon>
        <taxon>Moraxellaceae</taxon>
        <taxon>Acinetobacter</taxon>
        <taxon>Acinetobacter calcoaceticus/baumannii complex</taxon>
    </lineage>
</organism>